<protein>
    <submittedName>
        <fullName evidence="2">Uncharacterized protein</fullName>
    </submittedName>
</protein>
<feature type="compositionally biased region" description="Low complexity" evidence="1">
    <location>
        <begin position="279"/>
        <end position="295"/>
    </location>
</feature>
<organism evidence="2 3">
    <name type="scientific">Cuscuta campestris</name>
    <dbReference type="NCBI Taxonomy" id="132261"/>
    <lineage>
        <taxon>Eukaryota</taxon>
        <taxon>Viridiplantae</taxon>
        <taxon>Streptophyta</taxon>
        <taxon>Embryophyta</taxon>
        <taxon>Tracheophyta</taxon>
        <taxon>Spermatophyta</taxon>
        <taxon>Magnoliopsida</taxon>
        <taxon>eudicotyledons</taxon>
        <taxon>Gunneridae</taxon>
        <taxon>Pentapetalae</taxon>
        <taxon>asterids</taxon>
        <taxon>lamiids</taxon>
        <taxon>Solanales</taxon>
        <taxon>Convolvulaceae</taxon>
        <taxon>Cuscuteae</taxon>
        <taxon>Cuscuta</taxon>
        <taxon>Cuscuta subgen. Grammica</taxon>
        <taxon>Cuscuta sect. Cleistogrammica</taxon>
    </lineage>
</organism>
<evidence type="ECO:0000313" key="2">
    <source>
        <dbReference type="EMBL" id="VFQ61655.1"/>
    </source>
</evidence>
<evidence type="ECO:0000256" key="1">
    <source>
        <dbReference type="SAM" id="MobiDB-lite"/>
    </source>
</evidence>
<feature type="compositionally biased region" description="Acidic residues" evidence="1">
    <location>
        <begin position="19"/>
        <end position="30"/>
    </location>
</feature>
<dbReference type="EMBL" id="OOIL02000182">
    <property type="protein sequence ID" value="VFQ61655.1"/>
    <property type="molecule type" value="Genomic_DNA"/>
</dbReference>
<evidence type="ECO:0000313" key="3">
    <source>
        <dbReference type="Proteomes" id="UP000595140"/>
    </source>
</evidence>
<gene>
    <name evidence="2" type="ORF">CCAM_LOCUS3431</name>
</gene>
<feature type="region of interest" description="Disordered" evidence="1">
    <location>
        <begin position="1"/>
        <end position="49"/>
    </location>
</feature>
<keyword evidence="3" id="KW-1185">Reference proteome</keyword>
<sequence>MRENPKLRNAFKASKESSSEESSESSDDSSDSSSTEESNDEEDEEKTMRMKYTDFLKWKKYVKRKEVYSKPKKERHKPSEADQICGHCKKKGHQVDSCFKLHGFPEWWPPGNDRGRGSNRGRGSGRGGHRGGRGGRGTDGKGSGQTTAAHAVTAGDGGTSRLLDFENLTPSQWDTIRHALSVSSTPYVTPETLTDKETDQQLPVPDGPFPMEDDLITRLPKQPDAATPTVFDTATSDTAPEPLQASEDTTPVAAGDVTTSSAASTGGSTSDELKDPLPDEAASTAAETAPTPEADMISKPRMF</sequence>
<dbReference type="PANTHER" id="PTHR34222">
    <property type="entry name" value="GAG_PRE-INTEGRS DOMAIN-CONTAINING PROTEIN"/>
    <property type="match status" value="1"/>
</dbReference>
<dbReference type="PANTHER" id="PTHR34222:SF79">
    <property type="entry name" value="RETROVIRUS-RELATED POL POLYPROTEIN FROM TRANSPOSON TNT 1-94"/>
    <property type="match status" value="1"/>
</dbReference>
<feature type="compositionally biased region" description="Low complexity" evidence="1">
    <location>
        <begin position="252"/>
        <end position="270"/>
    </location>
</feature>
<name>A0A484KAW6_9ASTE</name>
<feature type="region of interest" description="Disordered" evidence="1">
    <location>
        <begin position="104"/>
        <end position="163"/>
    </location>
</feature>
<dbReference type="AlphaFoldDB" id="A0A484KAW6"/>
<accession>A0A484KAW6</accession>
<dbReference type="Proteomes" id="UP000595140">
    <property type="component" value="Unassembled WGS sequence"/>
</dbReference>
<reference evidence="2 3" key="1">
    <citation type="submission" date="2018-04" db="EMBL/GenBank/DDBJ databases">
        <authorList>
            <person name="Vogel A."/>
        </authorList>
    </citation>
    <scope>NUCLEOTIDE SEQUENCE [LARGE SCALE GENOMIC DNA]</scope>
</reference>
<feature type="compositionally biased region" description="Gly residues" evidence="1">
    <location>
        <begin position="134"/>
        <end position="143"/>
    </location>
</feature>
<feature type="region of interest" description="Disordered" evidence="1">
    <location>
        <begin position="189"/>
        <end position="303"/>
    </location>
</feature>
<proteinExistence type="predicted"/>